<name>A0A5N3QTG0_9VIBR</name>
<sequence>MQLSNKQISKLIEQFYQGTELHAVEAVLIHGMTIYRAEQAFEQSPKTLGKKVNRIKKQINLINIVLGA</sequence>
<reference evidence="1 2" key="1">
    <citation type="submission" date="2019-09" db="EMBL/GenBank/DDBJ databases">
        <title>Whole genome sequence of Vibrio fortis.</title>
        <authorList>
            <person name="Das S.K."/>
        </authorList>
    </citation>
    <scope>NUCLEOTIDE SEQUENCE [LARGE SCALE GENOMIC DNA]</scope>
    <source>
        <strain evidence="1 2">AN60</strain>
    </source>
</reference>
<evidence type="ECO:0000313" key="1">
    <source>
        <dbReference type="EMBL" id="KAB0285458.1"/>
    </source>
</evidence>
<proteinExistence type="predicted"/>
<organism evidence="1 2">
    <name type="scientific">Vibrio fortis</name>
    <dbReference type="NCBI Taxonomy" id="212667"/>
    <lineage>
        <taxon>Bacteria</taxon>
        <taxon>Pseudomonadati</taxon>
        <taxon>Pseudomonadota</taxon>
        <taxon>Gammaproteobacteria</taxon>
        <taxon>Vibrionales</taxon>
        <taxon>Vibrionaceae</taxon>
        <taxon>Vibrio</taxon>
    </lineage>
</organism>
<evidence type="ECO:0000313" key="2">
    <source>
        <dbReference type="Proteomes" id="UP000326789"/>
    </source>
</evidence>
<gene>
    <name evidence="1" type="ORF">F2P58_23375</name>
</gene>
<dbReference type="RefSeq" id="WP_150873159.1">
    <property type="nucleotide sequence ID" value="NZ_VWSE01000010.1"/>
</dbReference>
<dbReference type="EMBL" id="VWSE01000010">
    <property type="protein sequence ID" value="KAB0285458.1"/>
    <property type="molecule type" value="Genomic_DNA"/>
</dbReference>
<protein>
    <submittedName>
        <fullName evidence="1">Uncharacterized protein</fullName>
    </submittedName>
</protein>
<comment type="caution">
    <text evidence="1">The sequence shown here is derived from an EMBL/GenBank/DDBJ whole genome shotgun (WGS) entry which is preliminary data.</text>
</comment>
<dbReference type="AlphaFoldDB" id="A0A5N3QTG0"/>
<accession>A0A5N3QTG0</accession>
<dbReference type="Proteomes" id="UP000326789">
    <property type="component" value="Unassembled WGS sequence"/>
</dbReference>